<evidence type="ECO:0000256" key="1">
    <source>
        <dbReference type="SAM" id="SignalP"/>
    </source>
</evidence>
<dbReference type="Pfam" id="PF16585">
    <property type="entry name" value="Lipocalin_8"/>
    <property type="match status" value="1"/>
</dbReference>
<dbReference type="RefSeq" id="WP_117701994.1">
    <property type="nucleotide sequence ID" value="NZ_QSTW01000011.1"/>
</dbReference>
<dbReference type="Gene3D" id="2.40.128.280">
    <property type="match status" value="1"/>
</dbReference>
<protein>
    <recommendedName>
        <fullName evidence="2">Lipocalin-like domain-containing protein</fullName>
    </recommendedName>
</protein>
<dbReference type="InterPro" id="IPR024311">
    <property type="entry name" value="Lipocalin-like"/>
</dbReference>
<dbReference type="AlphaFoldDB" id="A0A3E4Z7U3"/>
<feature type="domain" description="Lipocalin-like" evidence="2">
    <location>
        <begin position="19"/>
        <end position="149"/>
    </location>
</feature>
<keyword evidence="1" id="KW-0732">Signal</keyword>
<dbReference type="Proteomes" id="UP000260814">
    <property type="component" value="Unassembled WGS sequence"/>
</dbReference>
<organism evidence="3 4">
    <name type="scientific">Phocaeicola plebeius</name>
    <dbReference type="NCBI Taxonomy" id="310297"/>
    <lineage>
        <taxon>Bacteria</taxon>
        <taxon>Pseudomonadati</taxon>
        <taxon>Bacteroidota</taxon>
        <taxon>Bacteroidia</taxon>
        <taxon>Bacteroidales</taxon>
        <taxon>Bacteroidaceae</taxon>
        <taxon>Phocaeicola</taxon>
    </lineage>
</organism>
<name>A0A3E4Z7U3_9BACT</name>
<accession>A0A3E4Z7U3</accession>
<dbReference type="PROSITE" id="PS51257">
    <property type="entry name" value="PROKAR_LIPOPROTEIN"/>
    <property type="match status" value="1"/>
</dbReference>
<reference evidence="3 4" key="1">
    <citation type="submission" date="2018-08" db="EMBL/GenBank/DDBJ databases">
        <title>A genome reference for cultivated species of the human gut microbiota.</title>
        <authorList>
            <person name="Zou Y."/>
            <person name="Xue W."/>
            <person name="Luo G."/>
        </authorList>
    </citation>
    <scope>NUCLEOTIDE SEQUENCE [LARGE SCALE GENOMIC DNA]</scope>
    <source>
        <strain evidence="3 4">OM06-2</strain>
    </source>
</reference>
<evidence type="ECO:0000313" key="3">
    <source>
        <dbReference type="EMBL" id="RGM90957.1"/>
    </source>
</evidence>
<comment type="caution">
    <text evidence="3">The sequence shown here is derived from an EMBL/GenBank/DDBJ whole genome shotgun (WGS) entry which is preliminary data.</text>
</comment>
<evidence type="ECO:0000313" key="4">
    <source>
        <dbReference type="Proteomes" id="UP000260814"/>
    </source>
</evidence>
<sequence>MRKWIYMLIAAAGLLAGAAGCKKAPINSDVEGLWVLERFTVAETGETVECERLYYSITRMVTEVAEKDGSKEYGAYIGRTEYRNGETQLVVKDFKVRQSTGDNGKDAPVEKLKHFGIGNQQETVFDIEYCNGKKMTLQSDYARLELTKF</sequence>
<gene>
    <name evidence="3" type="ORF">DXB87_09605</name>
</gene>
<evidence type="ECO:0000259" key="2">
    <source>
        <dbReference type="Pfam" id="PF16585"/>
    </source>
</evidence>
<feature type="signal peptide" evidence="1">
    <location>
        <begin position="1"/>
        <end position="18"/>
    </location>
</feature>
<dbReference type="EMBL" id="QSTW01000011">
    <property type="protein sequence ID" value="RGM90957.1"/>
    <property type="molecule type" value="Genomic_DNA"/>
</dbReference>
<feature type="chain" id="PRO_5017747464" description="Lipocalin-like domain-containing protein" evidence="1">
    <location>
        <begin position="19"/>
        <end position="149"/>
    </location>
</feature>
<proteinExistence type="predicted"/>